<dbReference type="Proteomes" id="UP000243052">
    <property type="component" value="Chromosome vii"/>
</dbReference>
<dbReference type="EMBL" id="CP014247">
    <property type="protein sequence ID" value="AMD22243.1"/>
    <property type="molecule type" value="Genomic_DNA"/>
</dbReference>
<dbReference type="InterPro" id="IPR010301">
    <property type="entry name" value="RRP1"/>
</dbReference>
<dbReference type="GO" id="GO:0005634">
    <property type="term" value="C:nucleus"/>
    <property type="evidence" value="ECO:0007669"/>
    <property type="project" value="UniProtKB-SubCell"/>
</dbReference>
<dbReference type="GO" id="GO:0006364">
    <property type="term" value="P:rRNA processing"/>
    <property type="evidence" value="ECO:0007669"/>
    <property type="project" value="UniProtKB-KW"/>
</dbReference>
<name>A0A109V0A2_9SACH</name>
<comment type="similarity">
    <text evidence="2">Belongs to the RRP1 family.</text>
</comment>
<dbReference type="Pfam" id="PF05997">
    <property type="entry name" value="Nop52"/>
    <property type="match status" value="1"/>
</dbReference>
<dbReference type="STRING" id="45286.A0A109V0A2"/>
<keyword evidence="4" id="KW-0539">Nucleus</keyword>
<sequence length="264" mass="31550">MSIQASPLVRKLASNSRKTREDALASLRSFITTKQFRTQSQLQFDQLWKGLYYAMWFSDRPRPQQRLACQLGELHLLFLEGSTDVAVRDKAFIRFSLAFWKVLCLEWYNIDHHRLDKYLLLVRLVFYHQLKYLRERQWDEELVTKYITAVLQKLPLSGDTKVYNGIPLHIIDIFADEWERVAVTDESEEDEHNFSVEEQRELIQKTPIAQFIAIFERLASNTDNSKVIRNKIKEDFLQDQRFRDWDVISEEQEEESDPEEWHGF</sequence>
<reference evidence="5 6" key="1">
    <citation type="submission" date="2016-01" db="EMBL/GenBank/DDBJ databases">
        <title>Genome sequence of the yeast Holleya sinecauda.</title>
        <authorList>
            <person name="Dietrich F.S."/>
        </authorList>
    </citation>
    <scope>NUCLEOTIDE SEQUENCE [LARGE SCALE GENOMIC DNA]</scope>
    <source>
        <strain evidence="5 6">ATCC 58844</strain>
    </source>
</reference>
<dbReference type="GO" id="GO:0030688">
    <property type="term" value="C:preribosome, small subunit precursor"/>
    <property type="evidence" value="ECO:0007669"/>
    <property type="project" value="InterPro"/>
</dbReference>
<comment type="subcellular location">
    <subcellularLocation>
        <location evidence="1">Nucleus</location>
    </subcellularLocation>
</comment>
<keyword evidence="6" id="KW-1185">Reference proteome</keyword>
<dbReference type="AlphaFoldDB" id="A0A109V0A2"/>
<dbReference type="GeneID" id="28725587"/>
<dbReference type="PANTHER" id="PTHR13026:SF0">
    <property type="entry name" value="RIBOSOMAL RNA PROCESSING 1B"/>
    <property type="match status" value="1"/>
</dbReference>
<evidence type="ECO:0000256" key="2">
    <source>
        <dbReference type="ARBA" id="ARBA00006374"/>
    </source>
</evidence>
<organism evidence="5 6">
    <name type="scientific">Eremothecium sinecaudum</name>
    <dbReference type="NCBI Taxonomy" id="45286"/>
    <lineage>
        <taxon>Eukaryota</taxon>
        <taxon>Fungi</taxon>
        <taxon>Dikarya</taxon>
        <taxon>Ascomycota</taxon>
        <taxon>Saccharomycotina</taxon>
        <taxon>Saccharomycetes</taxon>
        <taxon>Saccharomycetales</taxon>
        <taxon>Saccharomycetaceae</taxon>
        <taxon>Eremothecium</taxon>
    </lineage>
</organism>
<keyword evidence="3" id="KW-0698">rRNA processing</keyword>
<protein>
    <submittedName>
        <fullName evidence="5">HGL097Cp</fullName>
    </submittedName>
</protein>
<evidence type="ECO:0000256" key="1">
    <source>
        <dbReference type="ARBA" id="ARBA00004123"/>
    </source>
</evidence>
<dbReference type="PANTHER" id="PTHR13026">
    <property type="entry name" value="NNP-1 PROTEIN NOVEL NUCLEAR PROTEIN 1 NOP52"/>
    <property type="match status" value="1"/>
</dbReference>
<evidence type="ECO:0000256" key="3">
    <source>
        <dbReference type="ARBA" id="ARBA00022552"/>
    </source>
</evidence>
<evidence type="ECO:0000313" key="6">
    <source>
        <dbReference type="Proteomes" id="UP000243052"/>
    </source>
</evidence>
<evidence type="ECO:0000313" key="5">
    <source>
        <dbReference type="EMBL" id="AMD22243.1"/>
    </source>
</evidence>
<dbReference type="RefSeq" id="XP_017989239.1">
    <property type="nucleotide sequence ID" value="XM_018133598.1"/>
</dbReference>
<gene>
    <name evidence="5" type="ORF">AW171_hschr74268</name>
</gene>
<evidence type="ECO:0000256" key="4">
    <source>
        <dbReference type="ARBA" id="ARBA00023242"/>
    </source>
</evidence>
<accession>A0A109V0A2</accession>
<proteinExistence type="inferred from homology"/>
<dbReference type="OrthoDB" id="2019504at2759"/>